<reference evidence="2" key="2">
    <citation type="submission" date="2021-04" db="EMBL/GenBank/DDBJ databases">
        <authorList>
            <person name="Gilroy R."/>
        </authorList>
    </citation>
    <scope>NUCLEOTIDE SEQUENCE</scope>
    <source>
        <strain evidence="2">14975</strain>
    </source>
</reference>
<feature type="transmembrane region" description="Helical" evidence="1">
    <location>
        <begin position="36"/>
        <end position="53"/>
    </location>
</feature>
<proteinExistence type="predicted"/>
<sequence length="159" mass="17638">MMEMLADVGLSADFLHWFLAGALTLLVIDIFTCTEFLSYASLAIFAAWGTWMTGAPLQWSVLVFIIYAALGVAFYYLCWAKIVRPWVMKLCFGHSSLSREAAEALVGQTGTVIGEGEEMYLRVLDELWAVDESCRAGFANGDRARITAYDRGVVCIEKV</sequence>
<accession>A0A9D1VAW1</accession>
<name>A0A9D1VAW1_9BACT</name>
<feature type="transmembrane region" description="Helical" evidence="1">
    <location>
        <begin position="59"/>
        <end position="79"/>
    </location>
</feature>
<keyword evidence="1" id="KW-1133">Transmembrane helix</keyword>
<keyword evidence="1" id="KW-0472">Membrane</keyword>
<gene>
    <name evidence="2" type="ORF">H9862_02645</name>
</gene>
<reference evidence="2" key="1">
    <citation type="journal article" date="2021" name="PeerJ">
        <title>Extensive microbial diversity within the chicken gut microbiome revealed by metagenomics and culture.</title>
        <authorList>
            <person name="Gilroy R."/>
            <person name="Ravi A."/>
            <person name="Getino M."/>
            <person name="Pursley I."/>
            <person name="Horton D.L."/>
            <person name="Alikhan N.F."/>
            <person name="Baker D."/>
            <person name="Gharbi K."/>
            <person name="Hall N."/>
            <person name="Watson M."/>
            <person name="Adriaenssens E.M."/>
            <person name="Foster-Nyarko E."/>
            <person name="Jarju S."/>
            <person name="Secka A."/>
            <person name="Antonio M."/>
            <person name="Oren A."/>
            <person name="Chaudhuri R.R."/>
            <person name="La Ragione R."/>
            <person name="Hildebrand F."/>
            <person name="Pallen M.J."/>
        </authorList>
    </citation>
    <scope>NUCLEOTIDE SEQUENCE</scope>
    <source>
        <strain evidence="2">14975</strain>
    </source>
</reference>
<comment type="caution">
    <text evidence="2">The sequence shown here is derived from an EMBL/GenBank/DDBJ whole genome shotgun (WGS) entry which is preliminary data.</text>
</comment>
<protein>
    <recommendedName>
        <fullName evidence="4">NfeD-like C-terminal domain-containing protein</fullName>
    </recommendedName>
</protein>
<dbReference type="EMBL" id="DXFQ01000044">
    <property type="protein sequence ID" value="HIX19484.1"/>
    <property type="molecule type" value="Genomic_DNA"/>
</dbReference>
<evidence type="ECO:0000256" key="1">
    <source>
        <dbReference type="SAM" id="Phobius"/>
    </source>
</evidence>
<organism evidence="2 3">
    <name type="scientific">Candidatus Akkermansia intestinigallinarum</name>
    <dbReference type="NCBI Taxonomy" id="2838431"/>
    <lineage>
        <taxon>Bacteria</taxon>
        <taxon>Pseudomonadati</taxon>
        <taxon>Verrucomicrobiota</taxon>
        <taxon>Verrucomicrobiia</taxon>
        <taxon>Verrucomicrobiales</taxon>
        <taxon>Akkermansiaceae</taxon>
        <taxon>Akkermansia</taxon>
    </lineage>
</organism>
<keyword evidence="1" id="KW-0812">Transmembrane</keyword>
<evidence type="ECO:0000313" key="2">
    <source>
        <dbReference type="EMBL" id="HIX19484.1"/>
    </source>
</evidence>
<evidence type="ECO:0000313" key="3">
    <source>
        <dbReference type="Proteomes" id="UP000823964"/>
    </source>
</evidence>
<feature type="transmembrane region" description="Helical" evidence="1">
    <location>
        <begin position="14"/>
        <end position="31"/>
    </location>
</feature>
<dbReference type="Proteomes" id="UP000823964">
    <property type="component" value="Unassembled WGS sequence"/>
</dbReference>
<dbReference type="AlphaFoldDB" id="A0A9D1VAW1"/>
<evidence type="ECO:0008006" key="4">
    <source>
        <dbReference type="Google" id="ProtNLM"/>
    </source>
</evidence>